<comment type="pathway">
    <text evidence="3">Amine and polyamine biosynthesis; ectoine biosynthesis; L-ectoine from L-aspartate 4-semialdehyde: step 1/3.</text>
</comment>
<sequence>MTLHPTDLDPALRIGDVLRRQRDRESSARTYARSFPVVPVRAHGMTIEGADGRHYLDCLSGAGTLALGHNHPVVIEAIRRTVDSGAPLHVLDLATPEKDEFTEALFATLPPAFADRARVHFCGPAGTDAVEAALKLMQTATGRRGLLAFTGAYHGMTAGALAATGNVAVKEPVAGIAADVTRLPYPYSYRCPFGVGGQWGAELSATYTERLLDDPSGGVVPPAAMILEAVQGEGGAVPAPDSWLRQMRRITAERGIPLIVDEVQTGVGRTGAFWAVEHSGVMPDAMVMSKAIGGSLPLAVVVYHEDYDGWRPGAHTGTFRGNTLAMAAGTATLRYVAREGLAERAAAVGARMTARLDGLRGEFPAIGDVRGRGLMIGVELVDPEGEPDSCGAHPPAPRMAGEVRSACVERGLIVELGGRHDSTVRLLPPLIITDEQVETVLDRLADSIAEVTARRLTERRA</sequence>
<evidence type="ECO:0000256" key="13">
    <source>
        <dbReference type="ARBA" id="ARBA00049111"/>
    </source>
</evidence>
<proteinExistence type="inferred from homology"/>
<comment type="function">
    <text evidence="2">Catalyzes reversively the conversion of L-aspartate beta-semialdehyde (ASA) to L-2,4-diaminobutyrate (DABA) by transamination with L-glutamate.</text>
</comment>
<dbReference type="PIRSF" id="PIRSF000521">
    <property type="entry name" value="Transaminase_4ab_Lys_Orn"/>
    <property type="match status" value="1"/>
</dbReference>
<comment type="catalytic activity">
    <reaction evidence="13">
        <text>L-2,4-diaminobutanoate + 2-oxoglutarate = L-aspartate 4-semialdehyde + L-glutamate</text>
        <dbReference type="Rhea" id="RHEA:11160"/>
        <dbReference type="ChEBI" id="CHEBI:16810"/>
        <dbReference type="ChEBI" id="CHEBI:29985"/>
        <dbReference type="ChEBI" id="CHEBI:58761"/>
        <dbReference type="ChEBI" id="CHEBI:537519"/>
        <dbReference type="EC" id="2.6.1.76"/>
    </reaction>
</comment>
<dbReference type="AlphaFoldDB" id="A0A5S4F8Y2"/>
<dbReference type="InterPro" id="IPR015424">
    <property type="entry name" value="PyrdxlP-dep_Trfase"/>
</dbReference>
<dbReference type="GO" id="GO:0045303">
    <property type="term" value="F:diaminobutyrate-2-oxoglutarate transaminase activity"/>
    <property type="evidence" value="ECO:0007669"/>
    <property type="project" value="UniProtKB-EC"/>
</dbReference>
<evidence type="ECO:0000313" key="16">
    <source>
        <dbReference type="Proteomes" id="UP000309128"/>
    </source>
</evidence>
<comment type="cofactor">
    <cofactor evidence="1">
        <name>pyridoxal 5'-phosphate</name>
        <dbReference type="ChEBI" id="CHEBI:597326"/>
    </cofactor>
</comment>
<dbReference type="Pfam" id="PF00202">
    <property type="entry name" value="Aminotran_3"/>
    <property type="match status" value="1"/>
</dbReference>
<dbReference type="InterPro" id="IPR015421">
    <property type="entry name" value="PyrdxlP-dep_Trfase_major"/>
</dbReference>
<dbReference type="PROSITE" id="PS00600">
    <property type="entry name" value="AA_TRANSFER_CLASS_3"/>
    <property type="match status" value="1"/>
</dbReference>
<evidence type="ECO:0000256" key="8">
    <source>
        <dbReference type="ARBA" id="ARBA00022679"/>
    </source>
</evidence>
<comment type="similarity">
    <text evidence="4 14">Belongs to the class-III pyridoxal-phosphate-dependent aminotransferase family.</text>
</comment>
<evidence type="ECO:0000256" key="2">
    <source>
        <dbReference type="ARBA" id="ARBA00002189"/>
    </source>
</evidence>
<keyword evidence="16" id="KW-1185">Reference proteome</keyword>
<dbReference type="Proteomes" id="UP000309128">
    <property type="component" value="Unassembled WGS sequence"/>
</dbReference>
<evidence type="ECO:0000256" key="10">
    <source>
        <dbReference type="ARBA" id="ARBA00029744"/>
    </source>
</evidence>
<dbReference type="Gene3D" id="3.40.640.10">
    <property type="entry name" value="Type I PLP-dependent aspartate aminotransferase-like (Major domain)"/>
    <property type="match status" value="1"/>
</dbReference>
<dbReference type="CDD" id="cd00610">
    <property type="entry name" value="OAT_like"/>
    <property type="match status" value="1"/>
</dbReference>
<evidence type="ECO:0000256" key="14">
    <source>
        <dbReference type="RuleBase" id="RU003560"/>
    </source>
</evidence>
<keyword evidence="9 14" id="KW-0663">Pyridoxal phosphate</keyword>
<dbReference type="RefSeq" id="WP_138670048.1">
    <property type="nucleotide sequence ID" value="NZ_VCKY01000123.1"/>
</dbReference>
<evidence type="ECO:0000256" key="4">
    <source>
        <dbReference type="ARBA" id="ARBA00008954"/>
    </source>
</evidence>
<dbReference type="EC" id="2.6.1.76" evidence="5"/>
<gene>
    <name evidence="15" type="ORF">ETD86_31000</name>
</gene>
<evidence type="ECO:0000256" key="12">
    <source>
        <dbReference type="ARBA" id="ARBA00031476"/>
    </source>
</evidence>
<dbReference type="NCBIfam" id="TIGR00709">
    <property type="entry name" value="dat"/>
    <property type="match status" value="1"/>
</dbReference>
<protein>
    <recommendedName>
        <fullName evidence="6">Diaminobutyrate--2-oxoglutarate transaminase</fullName>
        <ecNumber evidence="5">2.6.1.76</ecNumber>
    </recommendedName>
    <alternativeName>
        <fullName evidence="11">DABA aminotransferase</fullName>
    </alternativeName>
    <alternativeName>
        <fullName evidence="12">Diaminobutyrate--2-oxoglutarate aminotransferase</fullName>
    </alternativeName>
    <alternativeName>
        <fullName evidence="10">L-2,4-diaminobutyric acid transaminase</fullName>
    </alternativeName>
</protein>
<evidence type="ECO:0000313" key="15">
    <source>
        <dbReference type="EMBL" id="TMR13290.1"/>
    </source>
</evidence>
<dbReference type="OrthoDB" id="3699548at2"/>
<comment type="caution">
    <text evidence="15">The sequence shown here is derived from an EMBL/GenBank/DDBJ whole genome shotgun (WGS) entry which is preliminary data.</text>
</comment>
<evidence type="ECO:0000256" key="11">
    <source>
        <dbReference type="ARBA" id="ARBA00030665"/>
    </source>
</evidence>
<evidence type="ECO:0000256" key="9">
    <source>
        <dbReference type="ARBA" id="ARBA00022898"/>
    </source>
</evidence>
<dbReference type="EMBL" id="VCKY01000123">
    <property type="protein sequence ID" value="TMR13290.1"/>
    <property type="molecule type" value="Genomic_DNA"/>
</dbReference>
<dbReference type="GO" id="GO:0030170">
    <property type="term" value="F:pyridoxal phosphate binding"/>
    <property type="evidence" value="ECO:0007669"/>
    <property type="project" value="InterPro"/>
</dbReference>
<keyword evidence="8 15" id="KW-0808">Transferase</keyword>
<organism evidence="15 16">
    <name type="scientific">Nonomuraea turkmeniaca</name>
    <dbReference type="NCBI Taxonomy" id="103838"/>
    <lineage>
        <taxon>Bacteria</taxon>
        <taxon>Bacillati</taxon>
        <taxon>Actinomycetota</taxon>
        <taxon>Actinomycetes</taxon>
        <taxon>Streptosporangiales</taxon>
        <taxon>Streptosporangiaceae</taxon>
        <taxon>Nonomuraea</taxon>
    </lineage>
</organism>
<dbReference type="SUPFAM" id="SSF53383">
    <property type="entry name" value="PLP-dependent transferases"/>
    <property type="match status" value="1"/>
</dbReference>
<dbReference type="InterPro" id="IPR004637">
    <property type="entry name" value="Dat"/>
</dbReference>
<dbReference type="Gene3D" id="3.90.1150.10">
    <property type="entry name" value="Aspartate Aminotransferase, domain 1"/>
    <property type="match status" value="1"/>
</dbReference>
<dbReference type="InterPro" id="IPR015422">
    <property type="entry name" value="PyrdxlP-dep_Trfase_small"/>
</dbReference>
<evidence type="ECO:0000256" key="6">
    <source>
        <dbReference type="ARBA" id="ARBA00014798"/>
    </source>
</evidence>
<evidence type="ECO:0000256" key="5">
    <source>
        <dbReference type="ARBA" id="ARBA00013155"/>
    </source>
</evidence>
<keyword evidence="7 15" id="KW-0032">Aminotransferase</keyword>
<evidence type="ECO:0000256" key="7">
    <source>
        <dbReference type="ARBA" id="ARBA00022576"/>
    </source>
</evidence>
<accession>A0A5S4F8Y2</accession>
<dbReference type="PANTHER" id="PTHR43552">
    <property type="entry name" value="DIAMINOBUTYRATE--2-OXOGLUTARATE AMINOTRANSFERASE"/>
    <property type="match status" value="1"/>
</dbReference>
<reference evidence="15 16" key="1">
    <citation type="submission" date="2019-05" db="EMBL/GenBank/DDBJ databases">
        <title>Draft genome sequence of Nonomuraea turkmeniaca DSM 43926.</title>
        <authorList>
            <person name="Saricaoglu S."/>
            <person name="Isik K."/>
        </authorList>
    </citation>
    <scope>NUCLEOTIDE SEQUENCE [LARGE SCALE GENOMIC DNA]</scope>
    <source>
        <strain evidence="15 16">DSM 43926</strain>
    </source>
</reference>
<dbReference type="PANTHER" id="PTHR43552:SF1">
    <property type="entry name" value="DIAMINOBUTYRATE--2-OXOGLUTARATE AMINOTRANSFERASE"/>
    <property type="match status" value="1"/>
</dbReference>
<dbReference type="InterPro" id="IPR005814">
    <property type="entry name" value="Aminotrans_3"/>
</dbReference>
<evidence type="ECO:0000256" key="1">
    <source>
        <dbReference type="ARBA" id="ARBA00001933"/>
    </source>
</evidence>
<dbReference type="InterPro" id="IPR049704">
    <property type="entry name" value="Aminotrans_3_PPA_site"/>
</dbReference>
<name>A0A5S4F8Y2_9ACTN</name>
<evidence type="ECO:0000256" key="3">
    <source>
        <dbReference type="ARBA" id="ARBA00004946"/>
    </source>
</evidence>
<dbReference type="NCBIfam" id="NF005393">
    <property type="entry name" value="PRK06938.1"/>
    <property type="match status" value="1"/>
</dbReference>